<evidence type="ECO:0000256" key="6">
    <source>
        <dbReference type="ARBA" id="ARBA00022837"/>
    </source>
</evidence>
<gene>
    <name evidence="9" type="ORF">CPLU01_15722</name>
</gene>
<proteinExistence type="inferred from homology"/>
<dbReference type="PANTHER" id="PTHR33938:SF13">
    <property type="entry name" value="CARBOXYLIC ESTER HYDROLASE"/>
    <property type="match status" value="1"/>
</dbReference>
<keyword evidence="5 8" id="KW-0378">Hydrolase</keyword>
<dbReference type="SUPFAM" id="SSF53474">
    <property type="entry name" value="alpha/beta-Hydrolases"/>
    <property type="match status" value="1"/>
</dbReference>
<evidence type="ECO:0000256" key="1">
    <source>
        <dbReference type="ARBA" id="ARBA00006249"/>
    </source>
</evidence>
<comment type="caution">
    <text evidence="9">The sequence shown here is derived from an EMBL/GenBank/DDBJ whole genome shotgun (WGS) entry which is preliminary data.</text>
</comment>
<dbReference type="GO" id="GO:0030600">
    <property type="term" value="F:feruloyl esterase activity"/>
    <property type="evidence" value="ECO:0007669"/>
    <property type="project" value="UniProtKB-ARBA"/>
</dbReference>
<dbReference type="GO" id="GO:0046872">
    <property type="term" value="F:metal ion binding"/>
    <property type="evidence" value="ECO:0007669"/>
    <property type="project" value="UniProtKB-KW"/>
</dbReference>
<dbReference type="Proteomes" id="UP000654918">
    <property type="component" value="Unassembled WGS sequence"/>
</dbReference>
<dbReference type="PANTHER" id="PTHR33938">
    <property type="entry name" value="FERULOYL ESTERASE B-RELATED"/>
    <property type="match status" value="1"/>
</dbReference>
<evidence type="ECO:0000256" key="3">
    <source>
        <dbReference type="ARBA" id="ARBA00022723"/>
    </source>
</evidence>
<keyword evidence="2" id="KW-0719">Serine esterase</keyword>
<keyword evidence="10" id="KW-1185">Reference proteome</keyword>
<dbReference type="AlphaFoldDB" id="A0A8H6J7R1"/>
<comment type="similarity">
    <text evidence="1 8">Belongs to the tannase family.</text>
</comment>
<name>A0A8H6J7R1_9PEZI</name>
<evidence type="ECO:0000256" key="5">
    <source>
        <dbReference type="ARBA" id="ARBA00022801"/>
    </source>
</evidence>
<keyword evidence="7" id="KW-1015">Disulfide bond</keyword>
<dbReference type="InterPro" id="IPR029058">
    <property type="entry name" value="AB_hydrolase_fold"/>
</dbReference>
<dbReference type="EC" id="3.1.1.-" evidence="8"/>
<keyword evidence="6" id="KW-0106">Calcium</keyword>
<organism evidence="9 10">
    <name type="scientific">Colletotrichum plurivorum</name>
    <dbReference type="NCBI Taxonomy" id="2175906"/>
    <lineage>
        <taxon>Eukaryota</taxon>
        <taxon>Fungi</taxon>
        <taxon>Dikarya</taxon>
        <taxon>Ascomycota</taxon>
        <taxon>Pezizomycotina</taxon>
        <taxon>Sordariomycetes</taxon>
        <taxon>Hypocreomycetidae</taxon>
        <taxon>Glomerellales</taxon>
        <taxon>Glomerellaceae</taxon>
        <taxon>Colletotrichum</taxon>
        <taxon>Colletotrichum orchidearum species complex</taxon>
    </lineage>
</organism>
<evidence type="ECO:0000256" key="2">
    <source>
        <dbReference type="ARBA" id="ARBA00022487"/>
    </source>
</evidence>
<sequence>MASSLIQSCTPATFSPSVFGAEILGLEANLVTNYSASVPEAYRYTAPSVELQDATFCNITVTYTHPGQNDSIVAEAWLPIEWNERFQAVGGGGWVAGRFFLSYNTMRGAIADGFATIITDAGLGSSDGPNPWALLSPGNVNLYNLQNLGSVSLNDEVCCPSGYWQILITSFYGRAPAYSYFNGCSQGGRQGLMLAQRYPTEYDGIAAGAPAIYWDKLFSYIQWPQQVMNELGKFPYGCEIDAINTAAVSACDGLDGVVDGAIADIKKCHFDPFSVVGKSISCKQTNGTEILISETAAFVVNATWVGRVTADGKRVYHAIAPGATLTGSSETIGAQPGLVGTSCTEKGCTGAPSPLGTPWLQLFVAKNPQFELSSLTCTEYDTFAKAGWQQYASLIETADPDLTRFRDAGGKMVTFHGLADNIIPPGATEEYYNAVAGIIPNVQDFYRYFEAPALGHCWGGISGQPNNLFQQLRDWVENGTAPERTPIKLNASDGKVHSRILCPYPQQAQFDASYGDAAVAECWSCSGSDELPISNSTQPN</sequence>
<evidence type="ECO:0000256" key="7">
    <source>
        <dbReference type="ARBA" id="ARBA00023157"/>
    </source>
</evidence>
<dbReference type="InterPro" id="IPR011118">
    <property type="entry name" value="Tannase/feruloyl_esterase"/>
</dbReference>
<protein>
    <recommendedName>
        <fullName evidence="8">Carboxylic ester hydrolase</fullName>
        <ecNumber evidence="8">3.1.1.-</ecNumber>
    </recommendedName>
</protein>
<evidence type="ECO:0000256" key="4">
    <source>
        <dbReference type="ARBA" id="ARBA00022729"/>
    </source>
</evidence>
<evidence type="ECO:0000313" key="9">
    <source>
        <dbReference type="EMBL" id="KAF6808062.1"/>
    </source>
</evidence>
<keyword evidence="3" id="KW-0479">Metal-binding</keyword>
<evidence type="ECO:0000256" key="8">
    <source>
        <dbReference type="RuleBase" id="RU361238"/>
    </source>
</evidence>
<reference evidence="9" key="1">
    <citation type="journal article" date="2020" name="Phytopathology">
        <title>Genome Sequence Resources of Colletotrichum truncatum, C. plurivorum, C. musicola, and C. sojae: Four Species Pathogenic to Soybean (Glycine max).</title>
        <authorList>
            <person name="Rogerio F."/>
            <person name="Boufleur T.R."/>
            <person name="Ciampi-Guillardi M."/>
            <person name="Sukno S.A."/>
            <person name="Thon M.R."/>
            <person name="Massola Junior N.S."/>
            <person name="Baroncelli R."/>
        </authorList>
    </citation>
    <scope>NUCLEOTIDE SEQUENCE</scope>
    <source>
        <strain evidence="9">LFN00145</strain>
    </source>
</reference>
<dbReference type="Pfam" id="PF07519">
    <property type="entry name" value="Tannase"/>
    <property type="match status" value="1"/>
</dbReference>
<dbReference type="EMBL" id="WIGO01000597">
    <property type="protein sequence ID" value="KAF6808062.1"/>
    <property type="molecule type" value="Genomic_DNA"/>
</dbReference>
<evidence type="ECO:0000313" key="10">
    <source>
        <dbReference type="Proteomes" id="UP000654918"/>
    </source>
</evidence>
<keyword evidence="4" id="KW-0732">Signal</keyword>
<dbReference type="Gene3D" id="3.40.50.1820">
    <property type="entry name" value="alpha/beta hydrolase"/>
    <property type="match status" value="1"/>
</dbReference>
<accession>A0A8H6J7R1</accession>